<evidence type="ECO:0000313" key="2">
    <source>
        <dbReference type="EMBL" id="TEB28733.1"/>
    </source>
</evidence>
<feature type="region of interest" description="Disordered" evidence="1">
    <location>
        <begin position="134"/>
        <end position="208"/>
    </location>
</feature>
<sequence>MHAWIQAGETSQDRLRGECRARCPPILLAPVFKWALGRKENVCSYLRVSAPAKWRTDTPARYGKNRKRYDAFFNEWDCCNEFGDLTQGEQDLERSMIPYDRQVVAESSTPSNTFPGPAASSLPAIQLDGFATPTATLTATDPPPDPFRPDDPKKSKRRSGFFTGTHPPLQALRFPKPNIQPGRFWGHRANAPKPQGTSYLQSRPYISA</sequence>
<protein>
    <submittedName>
        <fullName evidence="2">Uncharacterized protein</fullName>
    </submittedName>
</protein>
<dbReference type="AlphaFoldDB" id="A0A4Y7T3H3"/>
<accession>A0A4Y7T3H3</accession>
<evidence type="ECO:0000313" key="3">
    <source>
        <dbReference type="Proteomes" id="UP000298030"/>
    </source>
</evidence>
<dbReference type="EMBL" id="QPFP01000031">
    <property type="protein sequence ID" value="TEB28733.1"/>
    <property type="molecule type" value="Genomic_DNA"/>
</dbReference>
<organism evidence="2 3">
    <name type="scientific">Coprinellus micaceus</name>
    <name type="common">Glistening ink-cap mushroom</name>
    <name type="synonym">Coprinus micaceus</name>
    <dbReference type="NCBI Taxonomy" id="71717"/>
    <lineage>
        <taxon>Eukaryota</taxon>
        <taxon>Fungi</taxon>
        <taxon>Dikarya</taxon>
        <taxon>Basidiomycota</taxon>
        <taxon>Agaricomycotina</taxon>
        <taxon>Agaricomycetes</taxon>
        <taxon>Agaricomycetidae</taxon>
        <taxon>Agaricales</taxon>
        <taxon>Agaricineae</taxon>
        <taxon>Psathyrellaceae</taxon>
        <taxon>Coprinellus</taxon>
    </lineage>
</organism>
<proteinExistence type="predicted"/>
<dbReference type="OrthoDB" id="3061891at2759"/>
<dbReference type="Proteomes" id="UP000298030">
    <property type="component" value="Unassembled WGS sequence"/>
</dbReference>
<gene>
    <name evidence="2" type="ORF">FA13DRAFT_1793883</name>
</gene>
<reference evidence="2 3" key="1">
    <citation type="journal article" date="2019" name="Nat. Ecol. Evol.">
        <title>Megaphylogeny resolves global patterns of mushroom evolution.</title>
        <authorList>
            <person name="Varga T."/>
            <person name="Krizsan K."/>
            <person name="Foldi C."/>
            <person name="Dima B."/>
            <person name="Sanchez-Garcia M."/>
            <person name="Sanchez-Ramirez S."/>
            <person name="Szollosi G.J."/>
            <person name="Szarkandi J.G."/>
            <person name="Papp V."/>
            <person name="Albert L."/>
            <person name="Andreopoulos W."/>
            <person name="Angelini C."/>
            <person name="Antonin V."/>
            <person name="Barry K.W."/>
            <person name="Bougher N.L."/>
            <person name="Buchanan P."/>
            <person name="Buyck B."/>
            <person name="Bense V."/>
            <person name="Catcheside P."/>
            <person name="Chovatia M."/>
            <person name="Cooper J."/>
            <person name="Damon W."/>
            <person name="Desjardin D."/>
            <person name="Finy P."/>
            <person name="Geml J."/>
            <person name="Haridas S."/>
            <person name="Hughes K."/>
            <person name="Justo A."/>
            <person name="Karasinski D."/>
            <person name="Kautmanova I."/>
            <person name="Kiss B."/>
            <person name="Kocsube S."/>
            <person name="Kotiranta H."/>
            <person name="LaButti K.M."/>
            <person name="Lechner B.E."/>
            <person name="Liimatainen K."/>
            <person name="Lipzen A."/>
            <person name="Lukacs Z."/>
            <person name="Mihaltcheva S."/>
            <person name="Morgado L.N."/>
            <person name="Niskanen T."/>
            <person name="Noordeloos M.E."/>
            <person name="Ohm R.A."/>
            <person name="Ortiz-Santana B."/>
            <person name="Ovrebo C."/>
            <person name="Racz N."/>
            <person name="Riley R."/>
            <person name="Savchenko A."/>
            <person name="Shiryaev A."/>
            <person name="Soop K."/>
            <person name="Spirin V."/>
            <person name="Szebenyi C."/>
            <person name="Tomsovsky M."/>
            <person name="Tulloss R.E."/>
            <person name="Uehling J."/>
            <person name="Grigoriev I.V."/>
            <person name="Vagvolgyi C."/>
            <person name="Papp T."/>
            <person name="Martin F.M."/>
            <person name="Miettinen O."/>
            <person name="Hibbett D.S."/>
            <person name="Nagy L.G."/>
        </authorList>
    </citation>
    <scope>NUCLEOTIDE SEQUENCE [LARGE SCALE GENOMIC DNA]</scope>
    <source>
        <strain evidence="2 3">FP101781</strain>
    </source>
</reference>
<name>A0A4Y7T3H3_COPMI</name>
<keyword evidence="3" id="KW-1185">Reference proteome</keyword>
<comment type="caution">
    <text evidence="2">The sequence shown here is derived from an EMBL/GenBank/DDBJ whole genome shotgun (WGS) entry which is preliminary data.</text>
</comment>
<evidence type="ECO:0000256" key="1">
    <source>
        <dbReference type="SAM" id="MobiDB-lite"/>
    </source>
</evidence>